<dbReference type="PANTHER" id="PTHR13343">
    <property type="entry name" value="CREG1 PROTEIN"/>
    <property type="match status" value="1"/>
</dbReference>
<dbReference type="SUPFAM" id="SSF50475">
    <property type="entry name" value="FMN-binding split barrel"/>
    <property type="match status" value="1"/>
</dbReference>
<dbReference type="Proteomes" id="UP000509658">
    <property type="component" value="Chromosome"/>
</dbReference>
<organism evidence="2 3">
    <name type="scientific">Candidatus Reidiella endopervernicosa</name>
    <dbReference type="NCBI Taxonomy" id="2738883"/>
    <lineage>
        <taxon>Bacteria</taxon>
        <taxon>Pseudomonadati</taxon>
        <taxon>Pseudomonadota</taxon>
        <taxon>Gammaproteobacteria</taxon>
        <taxon>Candidatus Reidiella</taxon>
    </lineage>
</organism>
<evidence type="ECO:0000259" key="1">
    <source>
        <dbReference type="Pfam" id="PF13883"/>
    </source>
</evidence>
<dbReference type="InterPro" id="IPR012349">
    <property type="entry name" value="Split_barrel_FMN-bd"/>
</dbReference>
<feature type="domain" description="CREG-like beta-barrel" evidence="1">
    <location>
        <begin position="12"/>
        <end position="143"/>
    </location>
</feature>
<reference evidence="2 3" key="1">
    <citation type="submission" date="2020-05" db="EMBL/GenBank/DDBJ databases">
        <title>Horizontal transmission and recombination maintain forever young bacterial symbiont genomes.</title>
        <authorList>
            <person name="Russell S.L."/>
            <person name="Pepper-Tunick E."/>
            <person name="Svedberg J."/>
            <person name="Byrne A."/>
            <person name="Ruelas Castillo J."/>
            <person name="Vollmers C."/>
            <person name="Beinart R.A."/>
            <person name="Corbett-Detig R."/>
        </authorList>
    </citation>
    <scope>NUCLEOTIDE SEQUENCE [LARGE SCALE GENOMIC DNA]</scope>
    <source>
        <strain evidence="2">Santa_Monica_outfall</strain>
    </source>
</reference>
<proteinExistence type="predicted"/>
<dbReference type="Gene3D" id="2.30.110.10">
    <property type="entry name" value="Electron Transport, Fmn-binding Protein, Chain A"/>
    <property type="match status" value="1"/>
</dbReference>
<evidence type="ECO:0000313" key="3">
    <source>
        <dbReference type="Proteomes" id="UP000509658"/>
    </source>
</evidence>
<dbReference type="RefSeq" id="WP_078484891.1">
    <property type="nucleotide sequence ID" value="NZ_CP054491.1"/>
</dbReference>
<dbReference type="AlphaFoldDB" id="A0A6N0HRA6"/>
<sequence length="163" mass="18091">MSRSETLTGLGRLIRSQRWAALATLQKDGTPLASMVAYAFDDNFSQLYLHLSQLAAHTGNLLERPTISLVISEPDDGRKDPQTLARLTLNGEVTAVKPDSQTYTLGKARYLGQLPESEQLFEFGDFALYAFQSVDVRYVGGFARAWSFNQSDLEQAAQLSKIK</sequence>
<dbReference type="InterPro" id="IPR055343">
    <property type="entry name" value="CREG_beta-barrel"/>
</dbReference>
<gene>
    <name evidence="2" type="ORF">HUE57_00600</name>
</gene>
<dbReference type="PANTHER" id="PTHR13343:SF17">
    <property type="entry name" value="CELLULAR REPRESSOR OF E1A-STIMULATED GENES, ISOFORM A"/>
    <property type="match status" value="1"/>
</dbReference>
<keyword evidence="3" id="KW-1185">Reference proteome</keyword>
<accession>A0A6N0HRA6</accession>
<dbReference type="PIRSF" id="PIRSF004633">
    <property type="entry name" value="UCP_PLP_oxd"/>
    <property type="match status" value="1"/>
</dbReference>
<dbReference type="Pfam" id="PF13883">
    <property type="entry name" value="CREG_beta-barrel"/>
    <property type="match status" value="1"/>
</dbReference>
<protein>
    <submittedName>
        <fullName evidence="2">Pyridoxamine 5'-phosphate oxidase family protein</fullName>
    </submittedName>
</protein>
<evidence type="ECO:0000313" key="2">
    <source>
        <dbReference type="EMBL" id="QKQ24952.1"/>
    </source>
</evidence>
<name>A0A6N0HRA6_9GAMM</name>
<dbReference type="KEGG" id="rev:HUE57_00600"/>
<dbReference type="InterPro" id="IPR014419">
    <property type="entry name" value="HutZ"/>
</dbReference>
<dbReference type="GO" id="GO:0005737">
    <property type="term" value="C:cytoplasm"/>
    <property type="evidence" value="ECO:0007669"/>
    <property type="project" value="UniProtKB-ARBA"/>
</dbReference>
<dbReference type="EMBL" id="CP054491">
    <property type="protein sequence ID" value="QKQ24952.1"/>
    <property type="molecule type" value="Genomic_DNA"/>
</dbReference>